<dbReference type="AlphaFoldDB" id="A0A1K1S4R1"/>
<organism evidence="2 3">
    <name type="scientific">Amycolatopsis australiensis</name>
    <dbReference type="NCBI Taxonomy" id="546364"/>
    <lineage>
        <taxon>Bacteria</taxon>
        <taxon>Bacillati</taxon>
        <taxon>Actinomycetota</taxon>
        <taxon>Actinomycetes</taxon>
        <taxon>Pseudonocardiales</taxon>
        <taxon>Pseudonocardiaceae</taxon>
        <taxon>Amycolatopsis</taxon>
    </lineage>
</organism>
<dbReference type="STRING" id="546364.SAMN04489730_4644"/>
<gene>
    <name evidence="2" type="ORF">SAMN04489730_4644</name>
</gene>
<dbReference type="Proteomes" id="UP000182740">
    <property type="component" value="Unassembled WGS sequence"/>
</dbReference>
<proteinExistence type="predicted"/>
<evidence type="ECO:0000313" key="3">
    <source>
        <dbReference type="Proteomes" id="UP000182740"/>
    </source>
</evidence>
<reference evidence="3" key="1">
    <citation type="submission" date="2016-11" db="EMBL/GenBank/DDBJ databases">
        <authorList>
            <person name="Varghese N."/>
            <person name="Submissions S."/>
        </authorList>
    </citation>
    <scope>NUCLEOTIDE SEQUENCE [LARGE SCALE GENOMIC DNA]</scope>
    <source>
        <strain evidence="3">DSM 44671</strain>
    </source>
</reference>
<dbReference type="RefSeq" id="WP_281256001.1">
    <property type="nucleotide sequence ID" value="NZ_FPJG01000006.1"/>
</dbReference>
<protein>
    <submittedName>
        <fullName evidence="2">Uncharacterized protein</fullName>
    </submittedName>
</protein>
<sequence length="43" mass="4770">MNENPTPRLVANPNRIQVRTEADLRRGAPPVNPQPEPAKPGDR</sequence>
<evidence type="ECO:0000256" key="1">
    <source>
        <dbReference type="SAM" id="MobiDB-lite"/>
    </source>
</evidence>
<keyword evidence="3" id="KW-1185">Reference proteome</keyword>
<feature type="region of interest" description="Disordered" evidence="1">
    <location>
        <begin position="1"/>
        <end position="43"/>
    </location>
</feature>
<evidence type="ECO:0000313" key="2">
    <source>
        <dbReference type="EMBL" id="SFW79060.1"/>
    </source>
</evidence>
<dbReference type="EMBL" id="FPJG01000006">
    <property type="protein sequence ID" value="SFW79060.1"/>
    <property type="molecule type" value="Genomic_DNA"/>
</dbReference>
<accession>A0A1K1S4R1</accession>
<name>A0A1K1S4R1_9PSEU</name>
<feature type="compositionally biased region" description="Pro residues" evidence="1">
    <location>
        <begin position="30"/>
        <end position="43"/>
    </location>
</feature>